<dbReference type="Proteomes" id="UP000824469">
    <property type="component" value="Unassembled WGS sequence"/>
</dbReference>
<evidence type="ECO:0000256" key="1">
    <source>
        <dbReference type="SAM" id="MobiDB-lite"/>
    </source>
</evidence>
<evidence type="ECO:0000313" key="3">
    <source>
        <dbReference type="Proteomes" id="UP000824469"/>
    </source>
</evidence>
<reference evidence="2 3" key="1">
    <citation type="journal article" date="2021" name="Nat. Plants">
        <title>The Taxus genome provides insights into paclitaxel biosynthesis.</title>
        <authorList>
            <person name="Xiong X."/>
            <person name="Gou J."/>
            <person name="Liao Q."/>
            <person name="Li Y."/>
            <person name="Zhou Q."/>
            <person name="Bi G."/>
            <person name="Li C."/>
            <person name="Du R."/>
            <person name="Wang X."/>
            <person name="Sun T."/>
            <person name="Guo L."/>
            <person name="Liang H."/>
            <person name="Lu P."/>
            <person name="Wu Y."/>
            <person name="Zhang Z."/>
            <person name="Ro D.K."/>
            <person name="Shang Y."/>
            <person name="Huang S."/>
            <person name="Yan J."/>
        </authorList>
    </citation>
    <scope>NUCLEOTIDE SEQUENCE [LARGE SCALE GENOMIC DNA]</scope>
    <source>
        <strain evidence="2">Ta-2019</strain>
    </source>
</reference>
<organism evidence="2 3">
    <name type="scientific">Taxus chinensis</name>
    <name type="common">Chinese yew</name>
    <name type="synonym">Taxus wallichiana var. chinensis</name>
    <dbReference type="NCBI Taxonomy" id="29808"/>
    <lineage>
        <taxon>Eukaryota</taxon>
        <taxon>Viridiplantae</taxon>
        <taxon>Streptophyta</taxon>
        <taxon>Embryophyta</taxon>
        <taxon>Tracheophyta</taxon>
        <taxon>Spermatophyta</taxon>
        <taxon>Pinopsida</taxon>
        <taxon>Pinidae</taxon>
        <taxon>Conifers II</taxon>
        <taxon>Cupressales</taxon>
        <taxon>Taxaceae</taxon>
        <taxon>Taxus</taxon>
    </lineage>
</organism>
<accession>A0AA38BR74</accession>
<evidence type="ECO:0000313" key="2">
    <source>
        <dbReference type="EMBL" id="KAH9289005.1"/>
    </source>
</evidence>
<gene>
    <name evidence="2" type="ORF">KI387_033122</name>
</gene>
<keyword evidence="3" id="KW-1185">Reference proteome</keyword>
<protein>
    <submittedName>
        <fullName evidence="2">Uncharacterized protein</fullName>
    </submittedName>
</protein>
<name>A0AA38BR74_TAXCH</name>
<feature type="region of interest" description="Disordered" evidence="1">
    <location>
        <begin position="47"/>
        <end position="71"/>
    </location>
</feature>
<sequence>MVVSNSVPANSNLKFEDVVGVTLSEEMQRKISCESSTLGIALIFETRGRPKNRGSRGKSKDWERSKSKRKI</sequence>
<feature type="non-terminal residue" evidence="2">
    <location>
        <position position="71"/>
    </location>
</feature>
<comment type="caution">
    <text evidence="2">The sequence shown here is derived from an EMBL/GenBank/DDBJ whole genome shotgun (WGS) entry which is preliminary data.</text>
</comment>
<dbReference type="AlphaFoldDB" id="A0AA38BR74"/>
<dbReference type="EMBL" id="JAHRHJ020003813">
    <property type="protein sequence ID" value="KAH9289005.1"/>
    <property type="molecule type" value="Genomic_DNA"/>
</dbReference>
<proteinExistence type="predicted"/>